<dbReference type="CDD" id="cd00201">
    <property type="entry name" value="WW"/>
    <property type="match status" value="2"/>
</dbReference>
<dbReference type="PROSITE" id="PS50020">
    <property type="entry name" value="WW_DOMAIN_2"/>
    <property type="match status" value="4"/>
</dbReference>
<dbReference type="OrthoDB" id="195748at2759"/>
<dbReference type="Proteomes" id="UP000023152">
    <property type="component" value="Unassembled WGS sequence"/>
</dbReference>
<dbReference type="InterPro" id="IPR001202">
    <property type="entry name" value="WW_dom"/>
</dbReference>
<feature type="region of interest" description="Disordered" evidence="1">
    <location>
        <begin position="49"/>
        <end position="182"/>
    </location>
</feature>
<feature type="domain" description="WW" evidence="2">
    <location>
        <begin position="299"/>
        <end position="333"/>
    </location>
</feature>
<feature type="domain" description="WW" evidence="2">
    <location>
        <begin position="271"/>
        <end position="299"/>
    </location>
</feature>
<feature type="domain" description="WW" evidence="2">
    <location>
        <begin position="335"/>
        <end position="369"/>
    </location>
</feature>
<feature type="region of interest" description="Disordered" evidence="1">
    <location>
        <begin position="202"/>
        <end position="266"/>
    </location>
</feature>
<keyword evidence="4" id="KW-1185">Reference proteome</keyword>
<dbReference type="PROSITE" id="PS01159">
    <property type="entry name" value="WW_DOMAIN_1"/>
    <property type="match status" value="3"/>
</dbReference>
<feature type="compositionally biased region" description="Polar residues" evidence="1">
    <location>
        <begin position="223"/>
        <end position="238"/>
    </location>
</feature>
<dbReference type="InterPro" id="IPR036020">
    <property type="entry name" value="WW_dom_sf"/>
</dbReference>
<dbReference type="PANTHER" id="PTHR47852">
    <property type="entry name" value="OS06G0298400 PROTEIN"/>
    <property type="match status" value="1"/>
</dbReference>
<proteinExistence type="predicted"/>
<feature type="non-terminal residue" evidence="3">
    <location>
        <position position="1"/>
    </location>
</feature>
<reference evidence="3 4" key="1">
    <citation type="journal article" date="2013" name="Curr. Biol.">
        <title>The Genome of the Foraminiferan Reticulomyxa filosa.</title>
        <authorList>
            <person name="Glockner G."/>
            <person name="Hulsmann N."/>
            <person name="Schleicher M."/>
            <person name="Noegel A.A."/>
            <person name="Eichinger L."/>
            <person name="Gallinger C."/>
            <person name="Pawlowski J."/>
            <person name="Sierra R."/>
            <person name="Euteneuer U."/>
            <person name="Pillet L."/>
            <person name="Moustafa A."/>
            <person name="Platzer M."/>
            <person name="Groth M."/>
            <person name="Szafranski K."/>
            <person name="Schliwa M."/>
        </authorList>
    </citation>
    <scope>NUCLEOTIDE SEQUENCE [LARGE SCALE GENOMIC DNA]</scope>
</reference>
<dbReference type="Gene3D" id="2.20.70.10">
    <property type="match status" value="4"/>
</dbReference>
<feature type="compositionally biased region" description="Low complexity" evidence="1">
    <location>
        <begin position="148"/>
        <end position="173"/>
    </location>
</feature>
<accession>X6MD78</accession>
<dbReference type="EMBL" id="ASPP01022236">
    <property type="protein sequence ID" value="ETO11631.1"/>
    <property type="molecule type" value="Genomic_DNA"/>
</dbReference>
<gene>
    <name evidence="3" type="ORF">RFI_25745</name>
</gene>
<protein>
    <recommendedName>
        <fullName evidence="2">WW domain-containing protein</fullName>
    </recommendedName>
</protein>
<evidence type="ECO:0000259" key="2">
    <source>
        <dbReference type="PROSITE" id="PS50020"/>
    </source>
</evidence>
<feature type="region of interest" description="Disordered" evidence="1">
    <location>
        <begin position="1"/>
        <end position="24"/>
    </location>
</feature>
<evidence type="ECO:0000313" key="3">
    <source>
        <dbReference type="EMBL" id="ETO11631.1"/>
    </source>
</evidence>
<dbReference type="SMART" id="SM00456">
    <property type="entry name" value="WW"/>
    <property type="match status" value="4"/>
</dbReference>
<dbReference type="SUPFAM" id="SSF51045">
    <property type="entry name" value="WW domain"/>
    <property type="match status" value="4"/>
</dbReference>
<feature type="compositionally biased region" description="Polar residues" evidence="1">
    <location>
        <begin position="202"/>
        <end position="213"/>
    </location>
</feature>
<organism evidence="3 4">
    <name type="scientific">Reticulomyxa filosa</name>
    <dbReference type="NCBI Taxonomy" id="46433"/>
    <lineage>
        <taxon>Eukaryota</taxon>
        <taxon>Sar</taxon>
        <taxon>Rhizaria</taxon>
        <taxon>Retaria</taxon>
        <taxon>Foraminifera</taxon>
        <taxon>Monothalamids</taxon>
        <taxon>Reticulomyxidae</taxon>
        <taxon>Reticulomyxa</taxon>
    </lineage>
</organism>
<sequence>KNSGSKRPPTLQDMTDILNGSRPVRRDFLEEPPEVPSWAPLLKSFFDESSAEEEYFDNGPELAGAVAPQPKSANNKPLSKIKRHNASIAKPPQTPAAGPPKIQYGNSEQEAIEETEVKAETSAPQQSGGPPPVPVAALNKKPNAAPSTTTTSSTATTEKKTTATTATTTATTTTEKKLPTLPVQVVVVAKLAQRGAFNANQQTKTNVINTAKNNSDEKKTESKPNTTVKKNDTSSNAKIETKSTTSATNTKAANNAKKSSAPPNKTDSYKWLCHLDPQSGDVYYENIASGETQWERPAEPVKPYWLAHNDSESGDMYFENIDTGATSWEKPDEFADAEEKWLAKKNPETGDYFYENLATGKTQWEVPPAFQEKQPQQEWMRHFDPNSGDYYYENLRTGETTWDAPSGIKFD</sequence>
<feature type="domain" description="WW" evidence="2">
    <location>
        <begin position="379"/>
        <end position="407"/>
    </location>
</feature>
<name>X6MD78_RETFI</name>
<dbReference type="AlphaFoldDB" id="X6MD78"/>
<comment type="caution">
    <text evidence="3">The sequence shown here is derived from an EMBL/GenBank/DDBJ whole genome shotgun (WGS) entry which is preliminary data.</text>
</comment>
<dbReference type="Pfam" id="PF00397">
    <property type="entry name" value="WW"/>
    <property type="match status" value="2"/>
</dbReference>
<evidence type="ECO:0000313" key="4">
    <source>
        <dbReference type="Proteomes" id="UP000023152"/>
    </source>
</evidence>
<dbReference type="PANTHER" id="PTHR47852:SF2">
    <property type="entry name" value="WW DOMAIN-CONTAINING PROTEIN"/>
    <property type="match status" value="1"/>
</dbReference>
<evidence type="ECO:0000256" key="1">
    <source>
        <dbReference type="SAM" id="MobiDB-lite"/>
    </source>
</evidence>
<feature type="compositionally biased region" description="Low complexity" evidence="1">
    <location>
        <begin position="242"/>
        <end position="265"/>
    </location>
</feature>